<dbReference type="CDD" id="cd00093">
    <property type="entry name" value="HTH_XRE"/>
    <property type="match status" value="1"/>
</dbReference>
<dbReference type="PANTHER" id="PTHR35010">
    <property type="entry name" value="BLL4672 PROTEIN-RELATED"/>
    <property type="match status" value="1"/>
</dbReference>
<organism evidence="2 3">
    <name type="scientific">Winogradskya humida</name>
    <dbReference type="NCBI Taxonomy" id="113566"/>
    <lineage>
        <taxon>Bacteria</taxon>
        <taxon>Bacillati</taxon>
        <taxon>Actinomycetota</taxon>
        <taxon>Actinomycetes</taxon>
        <taxon>Micromonosporales</taxon>
        <taxon>Micromonosporaceae</taxon>
        <taxon>Winogradskya</taxon>
    </lineage>
</organism>
<dbReference type="Pfam" id="PF17765">
    <property type="entry name" value="MLTR_LBD"/>
    <property type="match status" value="1"/>
</dbReference>
<dbReference type="InterPro" id="IPR001387">
    <property type="entry name" value="Cro/C1-type_HTH"/>
</dbReference>
<gene>
    <name evidence="2" type="ORF">Ahu01nite_001960</name>
</gene>
<dbReference type="SMART" id="SM00530">
    <property type="entry name" value="HTH_XRE"/>
    <property type="match status" value="1"/>
</dbReference>
<dbReference type="Pfam" id="PF13560">
    <property type="entry name" value="HTH_31"/>
    <property type="match status" value="1"/>
</dbReference>
<accession>A0ABQ3ZEX0</accession>
<dbReference type="Proteomes" id="UP000603200">
    <property type="component" value="Unassembled WGS sequence"/>
</dbReference>
<reference evidence="2 3" key="1">
    <citation type="submission" date="2021-01" db="EMBL/GenBank/DDBJ databases">
        <title>Whole genome shotgun sequence of Actinoplanes humidus NBRC 14915.</title>
        <authorList>
            <person name="Komaki H."/>
            <person name="Tamura T."/>
        </authorList>
    </citation>
    <scope>NUCLEOTIDE SEQUENCE [LARGE SCALE GENOMIC DNA]</scope>
    <source>
        <strain evidence="2 3">NBRC 14915</strain>
    </source>
</reference>
<dbReference type="InterPro" id="IPR010982">
    <property type="entry name" value="Lambda_DNA-bd_dom_sf"/>
</dbReference>
<dbReference type="PANTHER" id="PTHR35010:SF2">
    <property type="entry name" value="BLL4672 PROTEIN"/>
    <property type="match status" value="1"/>
</dbReference>
<evidence type="ECO:0000259" key="1">
    <source>
        <dbReference type="SMART" id="SM00530"/>
    </source>
</evidence>
<evidence type="ECO:0000313" key="3">
    <source>
        <dbReference type="Proteomes" id="UP000603200"/>
    </source>
</evidence>
<dbReference type="RefSeq" id="WP_203834399.1">
    <property type="nucleotide sequence ID" value="NZ_BAAATV010000001.1"/>
</dbReference>
<dbReference type="SUPFAM" id="SSF47413">
    <property type="entry name" value="lambda repressor-like DNA-binding domains"/>
    <property type="match status" value="1"/>
</dbReference>
<feature type="domain" description="HTH cro/C1-type" evidence="1">
    <location>
        <begin position="11"/>
        <end position="83"/>
    </location>
</feature>
<name>A0ABQ3ZEX0_9ACTN</name>
<proteinExistence type="predicted"/>
<sequence length="273" mass="30927">MALPENTLGAFLRSRRERLDPFDVGLPARARRRTPGLRREEVASRAKLSVEWYTRLEQGRGGTPSAQVLDSVADALLLGRAEREHLFLLAHGQRPEAAHVDADRIDPRFRRALDGFAHGPAYIKTAAWDVVAWNRTARLILSDYEAMAPADRNILKILFLDPVTRGRLPEWEREAGRAVSTFRRELTRWGTTERAEILVEELRARSADFARMWNAHDVGILGEGVKRLAHPIAGEIAIWYSSYAIDDEPGLGLVLYTPDTDDDARRMRQLLET</sequence>
<comment type="caution">
    <text evidence="2">The sequence shown here is derived from an EMBL/GenBank/DDBJ whole genome shotgun (WGS) entry which is preliminary data.</text>
</comment>
<dbReference type="EMBL" id="BOMN01000001">
    <property type="protein sequence ID" value="GIE17094.1"/>
    <property type="molecule type" value="Genomic_DNA"/>
</dbReference>
<dbReference type="Gene3D" id="1.10.260.40">
    <property type="entry name" value="lambda repressor-like DNA-binding domains"/>
    <property type="match status" value="1"/>
</dbReference>
<keyword evidence="3" id="KW-1185">Reference proteome</keyword>
<dbReference type="Gene3D" id="3.30.450.180">
    <property type="match status" value="1"/>
</dbReference>
<protein>
    <submittedName>
        <fullName evidence="2">Transcriptional regulator</fullName>
    </submittedName>
</protein>
<dbReference type="InterPro" id="IPR041413">
    <property type="entry name" value="MLTR_LBD"/>
</dbReference>
<evidence type="ECO:0000313" key="2">
    <source>
        <dbReference type="EMBL" id="GIE17094.1"/>
    </source>
</evidence>